<sequence length="622" mass="68730">MENESTFVAPEGVYSVTDEHKPSNQLNLAVHVGHPIYPSKVSSIVLRFPPPKQGEKDKPEKVAKERDDGVSLSSSDTPEEADLPPPSTQENTANTSTTQEHHTLFSHPAAGKKKNVARPKHNIRTTSSTFITRIQTVEGMTKSLQTKQGDVTFLFYNMAKTFVWIEAGSKIKEPLSRVTFGAHPTCHDVNVSTASSERLDVIIGFNTGDLIWLDPINSRYGRLNKQGSISGSPCTAVRWVPSSSTLFLVSHADGTIIVYDTDREDGTFTPQDPNAPSSDSNPHALSPTDIGTPQEWDPLDNIFVTMPPWHPVTAAGGALNASGKTDKEKVAKNPVSHWRLSRQGVVDFVFSPDVKYVAAISEDGCLRVIDALAEQYAGSSPYLIFLAELKQACRLLCFLLWCPNMCCVVSRWSIHLGMFKANKCSVALQTGGQDDLLTIFSPWEQRVIARCQGHSSFVSAVAFDELRCDGRTYRFGSVAEDNKLILWDFSSGALHRPKFHASHHQRMSMSSTISLAFRRDRSAQYLPSGISQGMDEASSPRYHPAPSRNEIAFVQPVLLKQLDCDILTVLQFLPRSILTGTKSGQIKLWIRPLALRQRLLKPHRTTVDAQDFLPNRAGSVLP</sequence>
<evidence type="ECO:0000256" key="1">
    <source>
        <dbReference type="ARBA" id="ARBA00022574"/>
    </source>
</evidence>
<dbReference type="PANTHER" id="PTHR14107:SF16">
    <property type="entry name" value="AT02583P"/>
    <property type="match status" value="1"/>
</dbReference>
<dbReference type="SMART" id="SM00320">
    <property type="entry name" value="WD40"/>
    <property type="match status" value="4"/>
</dbReference>
<dbReference type="Proteomes" id="UP000053424">
    <property type="component" value="Unassembled WGS sequence"/>
</dbReference>
<evidence type="ECO:0000256" key="3">
    <source>
        <dbReference type="SAM" id="MobiDB-lite"/>
    </source>
</evidence>
<name>A0A0C2YGI7_HEBCY</name>
<dbReference type="AlphaFoldDB" id="A0A0C2YGI7"/>
<feature type="region of interest" description="Disordered" evidence="3">
    <location>
        <begin position="46"/>
        <end position="116"/>
    </location>
</feature>
<dbReference type="InterPro" id="IPR015943">
    <property type="entry name" value="WD40/YVTN_repeat-like_dom_sf"/>
</dbReference>
<dbReference type="GO" id="GO:0005634">
    <property type="term" value="C:nucleus"/>
    <property type="evidence" value="ECO:0007669"/>
    <property type="project" value="TreeGrafter"/>
</dbReference>
<keyword evidence="1" id="KW-0853">WD repeat</keyword>
<dbReference type="HOGENOM" id="CLU_016971_1_2_1"/>
<dbReference type="PANTHER" id="PTHR14107">
    <property type="entry name" value="WD REPEAT PROTEIN"/>
    <property type="match status" value="1"/>
</dbReference>
<feature type="region of interest" description="Disordered" evidence="3">
    <location>
        <begin position="263"/>
        <end position="291"/>
    </location>
</feature>
<feature type="compositionally biased region" description="Basic and acidic residues" evidence="3">
    <location>
        <begin position="53"/>
        <end position="69"/>
    </location>
</feature>
<evidence type="ECO:0000313" key="5">
    <source>
        <dbReference type="Proteomes" id="UP000053424"/>
    </source>
</evidence>
<evidence type="ECO:0000256" key="2">
    <source>
        <dbReference type="ARBA" id="ARBA00022737"/>
    </source>
</evidence>
<keyword evidence="5" id="KW-1185">Reference proteome</keyword>
<dbReference type="OrthoDB" id="3367at2759"/>
<proteinExistence type="predicted"/>
<dbReference type="InterPro" id="IPR001680">
    <property type="entry name" value="WD40_rpt"/>
</dbReference>
<gene>
    <name evidence="4" type="ORF">M413DRAFT_438001</name>
</gene>
<dbReference type="GO" id="GO:0051286">
    <property type="term" value="C:cell tip"/>
    <property type="evidence" value="ECO:0007669"/>
    <property type="project" value="TreeGrafter"/>
</dbReference>
<dbReference type="InterPro" id="IPR036322">
    <property type="entry name" value="WD40_repeat_dom_sf"/>
</dbReference>
<reference evidence="5" key="2">
    <citation type="submission" date="2015-01" db="EMBL/GenBank/DDBJ databases">
        <title>Evolutionary Origins and Diversification of the Mycorrhizal Mutualists.</title>
        <authorList>
            <consortium name="DOE Joint Genome Institute"/>
            <consortium name="Mycorrhizal Genomics Consortium"/>
            <person name="Kohler A."/>
            <person name="Kuo A."/>
            <person name="Nagy L.G."/>
            <person name="Floudas D."/>
            <person name="Copeland A."/>
            <person name="Barry K.W."/>
            <person name="Cichocki N."/>
            <person name="Veneault-Fourrey C."/>
            <person name="LaButti K."/>
            <person name="Lindquist E.A."/>
            <person name="Lipzen A."/>
            <person name="Lundell T."/>
            <person name="Morin E."/>
            <person name="Murat C."/>
            <person name="Riley R."/>
            <person name="Ohm R."/>
            <person name="Sun H."/>
            <person name="Tunlid A."/>
            <person name="Henrissat B."/>
            <person name="Grigoriev I.V."/>
            <person name="Hibbett D.S."/>
            <person name="Martin F."/>
        </authorList>
    </citation>
    <scope>NUCLEOTIDE SEQUENCE [LARGE SCALE GENOMIC DNA]</scope>
    <source>
        <strain evidence="5">h7</strain>
    </source>
</reference>
<dbReference type="InterPro" id="IPR051362">
    <property type="entry name" value="WD_repeat_creC_regulators"/>
</dbReference>
<dbReference type="EMBL" id="KN831768">
    <property type="protein sequence ID" value="KIM48828.1"/>
    <property type="molecule type" value="Genomic_DNA"/>
</dbReference>
<organism evidence="4 5">
    <name type="scientific">Hebeloma cylindrosporum</name>
    <dbReference type="NCBI Taxonomy" id="76867"/>
    <lineage>
        <taxon>Eukaryota</taxon>
        <taxon>Fungi</taxon>
        <taxon>Dikarya</taxon>
        <taxon>Basidiomycota</taxon>
        <taxon>Agaricomycotina</taxon>
        <taxon>Agaricomycetes</taxon>
        <taxon>Agaricomycetidae</taxon>
        <taxon>Agaricales</taxon>
        <taxon>Agaricineae</taxon>
        <taxon>Hymenogastraceae</taxon>
        <taxon>Hebeloma</taxon>
    </lineage>
</organism>
<accession>A0A0C2YGI7</accession>
<reference evidence="4 5" key="1">
    <citation type="submission" date="2014-04" db="EMBL/GenBank/DDBJ databases">
        <authorList>
            <consortium name="DOE Joint Genome Institute"/>
            <person name="Kuo A."/>
            <person name="Gay G."/>
            <person name="Dore J."/>
            <person name="Kohler A."/>
            <person name="Nagy L.G."/>
            <person name="Floudas D."/>
            <person name="Copeland A."/>
            <person name="Barry K.W."/>
            <person name="Cichocki N."/>
            <person name="Veneault-Fourrey C."/>
            <person name="LaButti K."/>
            <person name="Lindquist E.A."/>
            <person name="Lipzen A."/>
            <person name="Lundell T."/>
            <person name="Morin E."/>
            <person name="Murat C."/>
            <person name="Sun H."/>
            <person name="Tunlid A."/>
            <person name="Henrissat B."/>
            <person name="Grigoriev I.V."/>
            <person name="Hibbett D.S."/>
            <person name="Martin F."/>
            <person name="Nordberg H.P."/>
            <person name="Cantor M.N."/>
            <person name="Hua S.X."/>
        </authorList>
    </citation>
    <scope>NUCLEOTIDE SEQUENCE [LARGE SCALE GENOMIC DNA]</scope>
    <source>
        <strain evidence="5">h7</strain>
    </source>
</reference>
<evidence type="ECO:0000313" key="4">
    <source>
        <dbReference type="EMBL" id="KIM48828.1"/>
    </source>
</evidence>
<dbReference type="STRING" id="686832.A0A0C2YGI7"/>
<protein>
    <submittedName>
        <fullName evidence="4">Uncharacterized protein</fullName>
    </submittedName>
</protein>
<keyword evidence="2" id="KW-0677">Repeat</keyword>
<feature type="compositionally biased region" description="Polar residues" evidence="3">
    <location>
        <begin position="268"/>
        <end position="283"/>
    </location>
</feature>
<dbReference type="SUPFAM" id="SSF50978">
    <property type="entry name" value="WD40 repeat-like"/>
    <property type="match status" value="1"/>
</dbReference>
<dbReference type="GO" id="GO:0032153">
    <property type="term" value="C:cell division site"/>
    <property type="evidence" value="ECO:0007669"/>
    <property type="project" value="TreeGrafter"/>
</dbReference>
<feature type="compositionally biased region" description="Polar residues" evidence="3">
    <location>
        <begin position="88"/>
        <end position="98"/>
    </location>
</feature>
<dbReference type="Gene3D" id="2.130.10.10">
    <property type="entry name" value="YVTN repeat-like/Quinoprotein amine dehydrogenase"/>
    <property type="match status" value="1"/>
</dbReference>
<dbReference type="GO" id="GO:0045013">
    <property type="term" value="P:carbon catabolite repression of transcription"/>
    <property type="evidence" value="ECO:0007669"/>
    <property type="project" value="TreeGrafter"/>
</dbReference>